<sequence>ASNLKREGKELDKSMKLKKRSGALSDGNGAPPDGTGETPAKGRSILVRSGRCTSETRVSTGEPLVQTPARS</sequence>
<evidence type="ECO:0000256" key="1">
    <source>
        <dbReference type="SAM" id="MobiDB-lite"/>
    </source>
</evidence>
<dbReference type="EMBL" id="JACEIK010005924">
    <property type="protein sequence ID" value="MCE0482428.1"/>
    <property type="molecule type" value="Genomic_DNA"/>
</dbReference>
<feature type="compositionally biased region" description="Basic and acidic residues" evidence="1">
    <location>
        <begin position="1"/>
        <end position="15"/>
    </location>
</feature>
<accession>A0ABS8VTW2</accession>
<reference evidence="2 3" key="1">
    <citation type="journal article" date="2021" name="BMC Genomics">
        <title>Datura genome reveals duplications of psychoactive alkaloid biosynthetic genes and high mutation rate following tissue culture.</title>
        <authorList>
            <person name="Rajewski A."/>
            <person name="Carter-House D."/>
            <person name="Stajich J."/>
            <person name="Litt A."/>
        </authorList>
    </citation>
    <scope>NUCLEOTIDE SEQUENCE [LARGE SCALE GENOMIC DNA]</scope>
    <source>
        <strain evidence="2">AR-01</strain>
    </source>
</reference>
<feature type="non-terminal residue" evidence="2">
    <location>
        <position position="1"/>
    </location>
</feature>
<protein>
    <submittedName>
        <fullName evidence="2">Uncharacterized protein</fullName>
    </submittedName>
</protein>
<proteinExistence type="predicted"/>
<evidence type="ECO:0000313" key="2">
    <source>
        <dbReference type="EMBL" id="MCE0482428.1"/>
    </source>
</evidence>
<evidence type="ECO:0000313" key="3">
    <source>
        <dbReference type="Proteomes" id="UP000823775"/>
    </source>
</evidence>
<gene>
    <name evidence="2" type="ORF">HAX54_041209</name>
</gene>
<keyword evidence="3" id="KW-1185">Reference proteome</keyword>
<organism evidence="2 3">
    <name type="scientific">Datura stramonium</name>
    <name type="common">Jimsonweed</name>
    <name type="synonym">Common thornapple</name>
    <dbReference type="NCBI Taxonomy" id="4076"/>
    <lineage>
        <taxon>Eukaryota</taxon>
        <taxon>Viridiplantae</taxon>
        <taxon>Streptophyta</taxon>
        <taxon>Embryophyta</taxon>
        <taxon>Tracheophyta</taxon>
        <taxon>Spermatophyta</taxon>
        <taxon>Magnoliopsida</taxon>
        <taxon>eudicotyledons</taxon>
        <taxon>Gunneridae</taxon>
        <taxon>Pentapetalae</taxon>
        <taxon>asterids</taxon>
        <taxon>lamiids</taxon>
        <taxon>Solanales</taxon>
        <taxon>Solanaceae</taxon>
        <taxon>Solanoideae</taxon>
        <taxon>Datureae</taxon>
        <taxon>Datura</taxon>
    </lineage>
</organism>
<dbReference type="Proteomes" id="UP000823775">
    <property type="component" value="Unassembled WGS sequence"/>
</dbReference>
<comment type="caution">
    <text evidence="2">The sequence shown here is derived from an EMBL/GenBank/DDBJ whole genome shotgun (WGS) entry which is preliminary data.</text>
</comment>
<feature type="region of interest" description="Disordered" evidence="1">
    <location>
        <begin position="1"/>
        <end position="71"/>
    </location>
</feature>
<name>A0ABS8VTW2_DATST</name>